<dbReference type="PROSITE" id="PS50236">
    <property type="entry name" value="CHCR"/>
    <property type="match status" value="1"/>
</dbReference>
<keyword evidence="8 10" id="KW-0653">Protein transport</keyword>
<gene>
    <name evidence="16" type="ORF">XELAEV_18018799mg</name>
</gene>
<comment type="subcellular location">
    <subcellularLocation>
        <location evidence="10">Endosome membrane</location>
        <topology evidence="10">Peripheral membrane protein</topology>
    </subcellularLocation>
    <subcellularLocation>
        <location evidence="10">Late endosome membrane</location>
        <topology evidence="10">Peripheral membrane protein</topology>
    </subcellularLocation>
    <subcellularLocation>
        <location evidence="10">Early endosome membrane</location>
        <topology evidence="10">Peripheral membrane protein</topology>
    </subcellularLocation>
    <subcellularLocation>
        <location evidence="10">Lysosome membrane</location>
        <topology evidence="10">Peripheral membrane protein</topology>
    </subcellularLocation>
    <subcellularLocation>
        <location evidence="10">Golgi apparatus</location>
        <location evidence="10">trans-Golgi network</location>
    </subcellularLocation>
    <subcellularLocation>
        <location evidence="10">Cytoplasmic vesicle</location>
        <location evidence="10">Clathrin-coated vesicle</location>
    </subcellularLocation>
    <subcellularLocation>
        <location evidence="1">Late endosome</location>
    </subcellularLocation>
</comment>
<evidence type="ECO:0000256" key="7">
    <source>
        <dbReference type="ARBA" id="ARBA00022833"/>
    </source>
</evidence>
<keyword evidence="3 10" id="KW-0813">Transport</keyword>
<keyword evidence="10" id="KW-0968">Cytoplasmic vesicle</keyword>
<dbReference type="InterPro" id="IPR015943">
    <property type="entry name" value="WD40/YVTN_repeat-like_dom_sf"/>
</dbReference>
<dbReference type="Pfam" id="PF23411">
    <property type="entry name" value="Beta-prop_Vps41"/>
    <property type="match status" value="1"/>
</dbReference>
<dbReference type="EMBL" id="CM004470">
    <property type="protein sequence ID" value="OCT90186.1"/>
    <property type="molecule type" value="Genomic_DNA"/>
</dbReference>
<evidence type="ECO:0000256" key="1">
    <source>
        <dbReference type="ARBA" id="ARBA00004603"/>
    </source>
</evidence>
<evidence type="ECO:0000256" key="13">
    <source>
        <dbReference type="SAM" id="MobiDB-lite"/>
    </source>
</evidence>
<dbReference type="Gene3D" id="2.130.10.10">
    <property type="entry name" value="YVTN repeat-like/Quinoprotein amine dehydrogenase"/>
    <property type="match status" value="1"/>
</dbReference>
<dbReference type="SMART" id="SM00299">
    <property type="entry name" value="CLH"/>
    <property type="match status" value="1"/>
</dbReference>
<dbReference type="PROSITE" id="PS50089">
    <property type="entry name" value="ZF_RING_2"/>
    <property type="match status" value="1"/>
</dbReference>
<organism evidence="16 17">
    <name type="scientific">Xenopus laevis</name>
    <name type="common">African clawed frog</name>
    <dbReference type="NCBI Taxonomy" id="8355"/>
    <lineage>
        <taxon>Eukaryota</taxon>
        <taxon>Metazoa</taxon>
        <taxon>Chordata</taxon>
        <taxon>Craniata</taxon>
        <taxon>Vertebrata</taxon>
        <taxon>Euteleostomi</taxon>
        <taxon>Amphibia</taxon>
        <taxon>Batrachia</taxon>
        <taxon>Anura</taxon>
        <taxon>Pipoidea</taxon>
        <taxon>Pipidae</taxon>
        <taxon>Xenopodinae</taxon>
        <taxon>Xenopus</taxon>
        <taxon>Xenopus</taxon>
    </lineage>
</organism>
<dbReference type="AlphaFoldDB" id="A0A974DFW7"/>
<sequence>MAQGTLGNVVFRLLLVIWSQFLLKMMAEKQGILEAVGQEEMSQGESTEESEEEESEEEPKLKYERLLNGVSEILQEDAASCMTVHEKFLALGTHNGKMYLLDIQGNVTQKFDISSVKINQISLDESGEYVGIASEDGKVQVFGLYSREGLHENFDCPIKIVAVHPQFGKSNCKQFVTGGNKLLLYDRNWLNRWKTSVLHEGEGNITNIKWRGNLIAWANNMGVKILDITTKQRITNIPRGDTSLRPDMYPCSLFWKDNLTLVIGWGKSVKVCAVKERHATELRDLPSRYVEIVTQFDTDYYISGIAPLCDQFVMLFFVKETSDKSETMLCARPRLDIIQAHPDSSEEISSDAITVRGFQENECRDYRLEYSEGESLFYIISPRDVVVAKERDQDDHIDWLLARKKYEEALMAAEISQKNIKRHDVLDIGLSYITHLVEKRDYDMAARKCQKILGKNMKLWEDEVYRFKKIGQLKAISKYLPRGDLRLRPAIYEMILDEFLKTDYEGFSTLIREWPGELYNNKIIVQALKGHLNKDPENRTLLKALAELHTYDQRYDEALNIYLKLRHKEVFDLIHKHDLFSSIKDKIVLLMDFDTEKAVDMLLDNEDKISALEICHQRNFVEETVFLLSRMGNSRRALQMIMEELKDVDKAIEFAKEQDDAELWEDLILYSIDKPPFITGLLNNIGTHVDPILLIHRIKEGMEIPNLRDSLVKILQDYNLQILLREGCKKILVSDSLSLLKKLHRTQAKAMLVDDESICEVCLSPLLSTDASKPLGVVAFHCRHTFHRDCLPVASTMFTLYFCNICCAKNRGPGSAIHEMKK</sequence>
<dbReference type="InterPro" id="IPR001841">
    <property type="entry name" value="Znf_RING"/>
</dbReference>
<name>A0A974DFW7_XENLA</name>
<dbReference type="PANTHER" id="PTHR12616">
    <property type="entry name" value="VACUOLAR PROTEIN SORTING VPS41"/>
    <property type="match status" value="1"/>
</dbReference>
<dbReference type="FunFam" id="2.130.10.10:FF:000107">
    <property type="entry name" value="Vacuolar protein sorting-associated protein 41 homolog"/>
    <property type="match status" value="1"/>
</dbReference>
<evidence type="ECO:0000256" key="12">
    <source>
        <dbReference type="PROSITE-ProRule" id="PRU01006"/>
    </source>
</evidence>
<evidence type="ECO:0000256" key="9">
    <source>
        <dbReference type="ARBA" id="ARBA00029538"/>
    </source>
</evidence>
<feature type="signal peptide" evidence="14">
    <location>
        <begin position="1"/>
        <end position="27"/>
    </location>
</feature>
<keyword evidence="10" id="KW-0333">Golgi apparatus</keyword>
<keyword evidence="10" id="KW-0458">Lysosome</keyword>
<comment type="similarity">
    <text evidence="2 10">Belongs to the VPS41 family.</text>
</comment>
<accession>A0A974DFW7</accession>
<dbReference type="Gene3D" id="1.25.40.10">
    <property type="entry name" value="Tetratricopeptide repeat domain"/>
    <property type="match status" value="1"/>
</dbReference>
<keyword evidence="10" id="KW-0967">Endosome</keyword>
<dbReference type="PIRSF" id="PIRSF028921">
    <property type="entry name" value="VPS41"/>
    <property type="match status" value="1"/>
</dbReference>
<evidence type="ECO:0000256" key="10">
    <source>
        <dbReference type="PIRNR" id="PIRNR028921"/>
    </source>
</evidence>
<dbReference type="CDD" id="cd16690">
    <property type="entry name" value="RING-H2_Vps41"/>
    <property type="match status" value="1"/>
</dbReference>
<keyword evidence="4" id="KW-0479">Metal-binding</keyword>
<evidence type="ECO:0000313" key="17">
    <source>
        <dbReference type="Proteomes" id="UP000694892"/>
    </source>
</evidence>
<dbReference type="InterPro" id="IPR036322">
    <property type="entry name" value="WD40_repeat_dom_sf"/>
</dbReference>
<dbReference type="GO" id="GO:0031902">
    <property type="term" value="C:late endosome membrane"/>
    <property type="evidence" value="ECO:0007669"/>
    <property type="project" value="UniProtKB-SubCell"/>
</dbReference>
<proteinExistence type="inferred from homology"/>
<evidence type="ECO:0000256" key="4">
    <source>
        <dbReference type="ARBA" id="ARBA00022723"/>
    </source>
</evidence>
<dbReference type="InterPro" id="IPR045111">
    <property type="entry name" value="Vps41/Vps8"/>
</dbReference>
<dbReference type="InterPro" id="IPR000547">
    <property type="entry name" value="Clathrin_H-chain/VPS_repeat"/>
</dbReference>
<dbReference type="GO" id="GO:0016236">
    <property type="term" value="P:macroautophagy"/>
    <property type="evidence" value="ECO:0007669"/>
    <property type="project" value="TreeGrafter"/>
</dbReference>
<dbReference type="SUPFAM" id="SSF50978">
    <property type="entry name" value="WD40 repeat-like"/>
    <property type="match status" value="1"/>
</dbReference>
<protein>
    <recommendedName>
        <fullName evidence="9 10">Vacuolar protein sorting-associated protein 41 homolog</fullName>
    </recommendedName>
</protein>
<keyword evidence="6 11" id="KW-0863">Zinc-finger</keyword>
<evidence type="ECO:0000256" key="8">
    <source>
        <dbReference type="ARBA" id="ARBA00022927"/>
    </source>
</evidence>
<evidence type="ECO:0000256" key="2">
    <source>
        <dbReference type="ARBA" id="ARBA00009582"/>
    </source>
</evidence>
<dbReference type="Proteomes" id="UP000694892">
    <property type="component" value="Chromosome 3L"/>
</dbReference>
<keyword evidence="7" id="KW-0862">Zinc</keyword>
<dbReference type="GO" id="GO:0005794">
    <property type="term" value="C:Golgi apparatus"/>
    <property type="evidence" value="ECO:0007669"/>
    <property type="project" value="UniProtKB-SubCell"/>
</dbReference>
<dbReference type="GO" id="GO:0008270">
    <property type="term" value="F:zinc ion binding"/>
    <property type="evidence" value="ECO:0007669"/>
    <property type="project" value="UniProtKB-KW"/>
</dbReference>
<feature type="chain" id="PRO_5038137076" description="Vacuolar protein sorting-associated protein 41 homolog" evidence="14">
    <location>
        <begin position="28"/>
        <end position="822"/>
    </location>
</feature>
<dbReference type="InterPro" id="IPR057779">
    <property type="entry name" value="Znf_RING_Vps41"/>
</dbReference>
<dbReference type="GO" id="GO:0031901">
    <property type="term" value="C:early endosome membrane"/>
    <property type="evidence" value="ECO:0007669"/>
    <property type="project" value="UniProtKB-SubCell"/>
</dbReference>
<evidence type="ECO:0000256" key="5">
    <source>
        <dbReference type="ARBA" id="ARBA00022737"/>
    </source>
</evidence>
<reference evidence="17" key="1">
    <citation type="journal article" date="2016" name="Nature">
        <title>Genome evolution in the allotetraploid frog Xenopus laevis.</title>
        <authorList>
            <person name="Session A.M."/>
            <person name="Uno Y."/>
            <person name="Kwon T."/>
            <person name="Chapman J.A."/>
            <person name="Toyoda A."/>
            <person name="Takahashi S."/>
            <person name="Fukui A."/>
            <person name="Hikosaka A."/>
            <person name="Suzuki A."/>
            <person name="Kondo M."/>
            <person name="van Heeringen S.J."/>
            <person name="Quigley I."/>
            <person name="Heinz S."/>
            <person name="Ogino H."/>
            <person name="Ochi H."/>
            <person name="Hellsten U."/>
            <person name="Lyons J.B."/>
            <person name="Simakov O."/>
            <person name="Putnam N."/>
            <person name="Stites J."/>
            <person name="Kuroki Y."/>
            <person name="Tanaka T."/>
            <person name="Michiue T."/>
            <person name="Watanabe M."/>
            <person name="Bogdanovic O."/>
            <person name="Lister R."/>
            <person name="Georgiou G."/>
            <person name="Paranjpe S.S."/>
            <person name="van Kruijsbergen I."/>
            <person name="Shu S."/>
            <person name="Carlson J."/>
            <person name="Kinoshita T."/>
            <person name="Ohta Y."/>
            <person name="Mawaribuchi S."/>
            <person name="Jenkins J."/>
            <person name="Grimwood J."/>
            <person name="Schmutz J."/>
            <person name="Mitros T."/>
            <person name="Mozaffari S.V."/>
            <person name="Suzuki Y."/>
            <person name="Haramoto Y."/>
            <person name="Yamamoto T.S."/>
            <person name="Takagi C."/>
            <person name="Heald R."/>
            <person name="Miller K."/>
            <person name="Haudenschild C."/>
            <person name="Kitzman J."/>
            <person name="Nakayama T."/>
            <person name="Izutsu Y."/>
            <person name="Robert J."/>
            <person name="Fortriede J."/>
            <person name="Burns K."/>
            <person name="Lotay V."/>
            <person name="Karimi K."/>
            <person name="Yasuoka Y."/>
            <person name="Dichmann D.S."/>
            <person name="Flajnik M.F."/>
            <person name="Houston D.W."/>
            <person name="Shendure J."/>
            <person name="DuPasquier L."/>
            <person name="Vize P.D."/>
            <person name="Zorn A.M."/>
            <person name="Ito M."/>
            <person name="Marcotte E.M."/>
            <person name="Wallingford J.B."/>
            <person name="Ito Y."/>
            <person name="Asashima M."/>
            <person name="Ueno N."/>
            <person name="Matsuda Y."/>
            <person name="Veenstra G.J."/>
            <person name="Fujiyama A."/>
            <person name="Harland R.M."/>
            <person name="Taira M."/>
            <person name="Rokhsar D.S."/>
        </authorList>
    </citation>
    <scope>NUCLEOTIDE SEQUENCE [LARGE SCALE GENOMIC DNA]</scope>
    <source>
        <strain evidence="17">J</strain>
    </source>
</reference>
<evidence type="ECO:0000313" key="16">
    <source>
        <dbReference type="EMBL" id="OCT90186.1"/>
    </source>
</evidence>
<evidence type="ECO:0000259" key="15">
    <source>
        <dbReference type="PROSITE" id="PS50089"/>
    </source>
</evidence>
<dbReference type="Pfam" id="PF23555">
    <property type="entry name" value="zf-RING_Vps41"/>
    <property type="match status" value="1"/>
</dbReference>
<dbReference type="InterPro" id="IPR057780">
    <property type="entry name" value="Beta-prop_Vps41"/>
</dbReference>
<evidence type="ECO:0000256" key="3">
    <source>
        <dbReference type="ARBA" id="ARBA00022448"/>
    </source>
</evidence>
<dbReference type="GO" id="GO:0034058">
    <property type="term" value="P:endosomal vesicle fusion"/>
    <property type="evidence" value="ECO:0007669"/>
    <property type="project" value="UniProtKB-UniRule"/>
</dbReference>
<dbReference type="InterPro" id="IPR011990">
    <property type="entry name" value="TPR-like_helical_dom_sf"/>
</dbReference>
<dbReference type="GO" id="GO:0030897">
    <property type="term" value="C:HOPS complex"/>
    <property type="evidence" value="ECO:0007669"/>
    <property type="project" value="UniProtKB-UniRule"/>
</dbReference>
<keyword evidence="14" id="KW-0732">Signal</keyword>
<evidence type="ECO:0000256" key="11">
    <source>
        <dbReference type="PROSITE-ProRule" id="PRU00175"/>
    </source>
</evidence>
<dbReference type="GO" id="GO:0006623">
    <property type="term" value="P:protein targeting to vacuole"/>
    <property type="evidence" value="ECO:0007669"/>
    <property type="project" value="InterPro"/>
</dbReference>
<evidence type="ECO:0000256" key="14">
    <source>
        <dbReference type="SAM" id="SignalP"/>
    </source>
</evidence>
<dbReference type="Pfam" id="PF23556">
    <property type="entry name" value="TPR_Vps41"/>
    <property type="match status" value="2"/>
</dbReference>
<dbReference type="GO" id="GO:0030136">
    <property type="term" value="C:clathrin-coated vesicle"/>
    <property type="evidence" value="ECO:0007669"/>
    <property type="project" value="UniProtKB-SubCell"/>
</dbReference>
<feature type="repeat" description="CHCR" evidence="12">
    <location>
        <begin position="530"/>
        <end position="680"/>
    </location>
</feature>
<keyword evidence="5" id="KW-0677">Repeat</keyword>
<evidence type="ECO:0000256" key="6">
    <source>
        <dbReference type="ARBA" id="ARBA00022771"/>
    </source>
</evidence>
<dbReference type="GO" id="GO:0009267">
    <property type="term" value="P:cellular response to starvation"/>
    <property type="evidence" value="ECO:0007669"/>
    <property type="project" value="TreeGrafter"/>
</dbReference>
<feature type="compositionally biased region" description="Acidic residues" evidence="13">
    <location>
        <begin position="46"/>
        <end position="57"/>
    </location>
</feature>
<comment type="function">
    <text evidence="10">Plays a role in vesicle-mediated protein trafficking to lysosomal compartments including the endocytic membrane transport pathways.</text>
</comment>
<feature type="region of interest" description="Disordered" evidence="13">
    <location>
        <begin position="38"/>
        <end position="61"/>
    </location>
</feature>
<dbReference type="InterPro" id="IPR016902">
    <property type="entry name" value="Vps41"/>
</dbReference>
<dbReference type="PANTHER" id="PTHR12616:SF1">
    <property type="entry name" value="VACUOLAR PROTEIN SORTING-ASSOCIATED PROTEIN 41 HOMOLOG"/>
    <property type="match status" value="1"/>
</dbReference>
<feature type="domain" description="RING-type" evidence="15">
    <location>
        <begin position="759"/>
        <end position="806"/>
    </location>
</feature>
<dbReference type="OMA" id="LSLCNCY"/>
<dbReference type="GO" id="GO:0005765">
    <property type="term" value="C:lysosomal membrane"/>
    <property type="evidence" value="ECO:0007669"/>
    <property type="project" value="UniProtKB-SubCell"/>
</dbReference>